<accession>A0A699WNC4</accession>
<comment type="caution">
    <text evidence="1">The sequence shown here is derived from an EMBL/GenBank/DDBJ whole genome shotgun (WGS) entry which is preliminary data.</text>
</comment>
<dbReference type="EMBL" id="BKCJ011727190">
    <property type="protein sequence ID" value="GFD48653.1"/>
    <property type="molecule type" value="Genomic_DNA"/>
</dbReference>
<proteinExistence type="predicted"/>
<sequence length="85" mass="9771">MKMFQTKSFQTLLFEEEIIPMKIDQHHFNTESDLIESMINHDSSIISSSSKIDSLLDEFAVTLLKSISPGIDKTDCDHENEIRLI</sequence>
<name>A0A699WNC4_TANCI</name>
<gene>
    <name evidence="1" type="ORF">Tci_920622</name>
</gene>
<reference evidence="1" key="1">
    <citation type="journal article" date="2019" name="Sci. Rep.">
        <title>Draft genome of Tanacetum cinerariifolium, the natural source of mosquito coil.</title>
        <authorList>
            <person name="Yamashiro T."/>
            <person name="Shiraishi A."/>
            <person name="Satake H."/>
            <person name="Nakayama K."/>
        </authorList>
    </citation>
    <scope>NUCLEOTIDE SEQUENCE</scope>
</reference>
<dbReference type="AlphaFoldDB" id="A0A699WNC4"/>
<organism evidence="1">
    <name type="scientific">Tanacetum cinerariifolium</name>
    <name type="common">Dalmatian daisy</name>
    <name type="synonym">Chrysanthemum cinerariifolium</name>
    <dbReference type="NCBI Taxonomy" id="118510"/>
    <lineage>
        <taxon>Eukaryota</taxon>
        <taxon>Viridiplantae</taxon>
        <taxon>Streptophyta</taxon>
        <taxon>Embryophyta</taxon>
        <taxon>Tracheophyta</taxon>
        <taxon>Spermatophyta</taxon>
        <taxon>Magnoliopsida</taxon>
        <taxon>eudicotyledons</taxon>
        <taxon>Gunneridae</taxon>
        <taxon>Pentapetalae</taxon>
        <taxon>asterids</taxon>
        <taxon>campanulids</taxon>
        <taxon>Asterales</taxon>
        <taxon>Asteraceae</taxon>
        <taxon>Asteroideae</taxon>
        <taxon>Anthemideae</taxon>
        <taxon>Anthemidinae</taxon>
        <taxon>Tanacetum</taxon>
    </lineage>
</organism>
<protein>
    <submittedName>
        <fullName evidence="1">Uncharacterized protein</fullName>
    </submittedName>
</protein>
<evidence type="ECO:0000313" key="1">
    <source>
        <dbReference type="EMBL" id="GFD48653.1"/>
    </source>
</evidence>